<keyword evidence="2" id="KW-1185">Reference proteome</keyword>
<dbReference type="Pfam" id="PF11745">
    <property type="entry name" value="DUF3304"/>
    <property type="match status" value="1"/>
</dbReference>
<dbReference type="EMBL" id="JBBKZV010000006">
    <property type="protein sequence ID" value="MEJ8822792.1"/>
    <property type="molecule type" value="Genomic_DNA"/>
</dbReference>
<accession>A0ABU8VYA5</accession>
<organism evidence="1 2">
    <name type="scientific">Variovorax humicola</name>
    <dbReference type="NCBI Taxonomy" id="1769758"/>
    <lineage>
        <taxon>Bacteria</taxon>
        <taxon>Pseudomonadati</taxon>
        <taxon>Pseudomonadota</taxon>
        <taxon>Betaproteobacteria</taxon>
        <taxon>Burkholderiales</taxon>
        <taxon>Comamonadaceae</taxon>
        <taxon>Variovorax</taxon>
    </lineage>
</organism>
<gene>
    <name evidence="1" type="ORF">WKW80_12250</name>
</gene>
<proteinExistence type="predicted"/>
<name>A0ABU8VYA5_9BURK</name>
<comment type="caution">
    <text evidence="1">The sequence shown here is derived from an EMBL/GenBank/DDBJ whole genome shotgun (WGS) entry which is preliminary data.</text>
</comment>
<sequence>MPVEPMTSAVSGLQRLPRTPMNHLSALLRWLAALAVAGWVLTGCQSVASTASPSQPQKAKSFASGITGYNFTNEGVQYYVVDGNYGSNLPPYGGGGATSCCVRVPSQWQSDLTVKVDWVIGHYTQPWEKRQHMTLEEETACCWTQRTLTKTVPIERYGPDDDGLQVFFLPGDEIKVYVSDLGLGHEDHPSGMAYPERPATKP</sequence>
<reference evidence="1 2" key="1">
    <citation type="submission" date="2024-03" db="EMBL/GenBank/DDBJ databases">
        <title>Novel species of the genus Variovorax.</title>
        <authorList>
            <person name="Liu Q."/>
            <person name="Xin Y.-H."/>
        </authorList>
    </citation>
    <scope>NUCLEOTIDE SEQUENCE [LARGE SCALE GENOMIC DNA]</scope>
    <source>
        <strain evidence="1 2">KACC 18501</strain>
    </source>
</reference>
<evidence type="ECO:0000313" key="1">
    <source>
        <dbReference type="EMBL" id="MEJ8822792.1"/>
    </source>
</evidence>
<dbReference type="Proteomes" id="UP001363010">
    <property type="component" value="Unassembled WGS sequence"/>
</dbReference>
<protein>
    <submittedName>
        <fullName evidence="1">DUF3304 domain-containing protein</fullName>
    </submittedName>
</protein>
<evidence type="ECO:0000313" key="2">
    <source>
        <dbReference type="Proteomes" id="UP001363010"/>
    </source>
</evidence>
<dbReference type="RefSeq" id="WP_340363841.1">
    <property type="nucleotide sequence ID" value="NZ_JBBKZV010000006.1"/>
</dbReference>
<dbReference type="InterPro" id="IPR021733">
    <property type="entry name" value="DUF3304"/>
</dbReference>